<feature type="transmembrane region" description="Helical" evidence="1">
    <location>
        <begin position="12"/>
        <end position="32"/>
    </location>
</feature>
<dbReference type="AlphaFoldDB" id="A0A501WXJ2"/>
<dbReference type="OrthoDB" id="6104154at2"/>
<keyword evidence="3" id="KW-1185">Reference proteome</keyword>
<dbReference type="Proteomes" id="UP000315901">
    <property type="component" value="Unassembled WGS sequence"/>
</dbReference>
<reference evidence="2 3" key="1">
    <citation type="submission" date="2019-06" db="EMBL/GenBank/DDBJ databases">
        <title>A novel bacterium of genus Marinomonas, isolated from coastal sand.</title>
        <authorList>
            <person name="Huang H."/>
            <person name="Mo K."/>
            <person name="Hu Y."/>
        </authorList>
    </citation>
    <scope>NUCLEOTIDE SEQUENCE [LARGE SCALE GENOMIC DNA]</scope>
    <source>
        <strain evidence="2 3">HB171799</strain>
    </source>
</reference>
<dbReference type="SUPFAM" id="SSF63411">
    <property type="entry name" value="LuxS/MPP-like metallohydrolase"/>
    <property type="match status" value="1"/>
</dbReference>
<gene>
    <name evidence="2" type="ORF">FJM67_06130</name>
</gene>
<dbReference type="GO" id="GO:0046872">
    <property type="term" value="F:metal ion binding"/>
    <property type="evidence" value="ECO:0007669"/>
    <property type="project" value="InterPro"/>
</dbReference>
<evidence type="ECO:0000313" key="2">
    <source>
        <dbReference type="EMBL" id="TPE53979.1"/>
    </source>
</evidence>
<proteinExistence type="predicted"/>
<accession>A0A501WXJ2</accession>
<protein>
    <recommendedName>
        <fullName evidence="4">Insulinase family protein</fullName>
    </recommendedName>
</protein>
<dbReference type="RefSeq" id="WP_140587893.1">
    <property type="nucleotide sequence ID" value="NZ_VFRR01000008.1"/>
</dbReference>
<organism evidence="2 3">
    <name type="scientific">Maribrevibacterium harenarium</name>
    <dbReference type="NCBI Taxonomy" id="2589817"/>
    <lineage>
        <taxon>Bacteria</taxon>
        <taxon>Pseudomonadati</taxon>
        <taxon>Pseudomonadota</taxon>
        <taxon>Gammaproteobacteria</taxon>
        <taxon>Oceanospirillales</taxon>
        <taxon>Oceanospirillaceae</taxon>
        <taxon>Maribrevibacterium</taxon>
    </lineage>
</organism>
<name>A0A501WXJ2_9GAMM</name>
<sequence length="415" mass="46596">MLKTDRPLFSRPVLAVIMVASTLAIWLLNMTAPTPRLLIPELSRWQTESGVNLIWLEHADWQEGDKMVISLEFNAPDQGLVTEALLALLLKDSLPLSTATLNQRLTAVATKVTSQHNNERQRFTITVSSREDYFNGAMKTLTTWWQQAQIKPRSLSQWQQQRPQDTAAQQLELLLGSSPSIPVISVDDLQQALSQLCHSLERIVIAGAVPAERKEQIAQALVQAFVVAPILETTTQSKSPLSASTVELGTGHWQQSLGAIMLPPLTTPEQWLALQIWIADALQQQKLTLQADIATWQLVLAPVAPTIQWRVLIPAGQEYDPTLYQRWIDKDKLPSLTDRDAFNRLKEQLQLSLEQHSQDPAWWGTSMLELSRLTGYEAIANELVSALTSLDQATYQRHITQLVTLDSLQQVQVFQ</sequence>
<keyword evidence="1" id="KW-0472">Membrane</keyword>
<evidence type="ECO:0000256" key="1">
    <source>
        <dbReference type="SAM" id="Phobius"/>
    </source>
</evidence>
<evidence type="ECO:0000313" key="3">
    <source>
        <dbReference type="Proteomes" id="UP000315901"/>
    </source>
</evidence>
<dbReference type="EMBL" id="VFRR01000008">
    <property type="protein sequence ID" value="TPE53979.1"/>
    <property type="molecule type" value="Genomic_DNA"/>
</dbReference>
<dbReference type="InterPro" id="IPR011249">
    <property type="entry name" value="Metalloenz_LuxS/M16"/>
</dbReference>
<keyword evidence="1" id="KW-0812">Transmembrane</keyword>
<comment type="caution">
    <text evidence="2">The sequence shown here is derived from an EMBL/GenBank/DDBJ whole genome shotgun (WGS) entry which is preliminary data.</text>
</comment>
<evidence type="ECO:0008006" key="4">
    <source>
        <dbReference type="Google" id="ProtNLM"/>
    </source>
</evidence>
<keyword evidence="1" id="KW-1133">Transmembrane helix</keyword>